<evidence type="ECO:0000256" key="5">
    <source>
        <dbReference type="ARBA" id="ARBA00022771"/>
    </source>
</evidence>
<accession>A0AAW1J5D7</accession>
<keyword evidence="6" id="KW-0833">Ubl conjugation pathway</keyword>
<protein>
    <recommendedName>
        <fullName evidence="2">RING-type E3 ubiquitin transferase</fullName>
        <ecNumber evidence="2">2.3.2.27</ecNumber>
    </recommendedName>
</protein>
<evidence type="ECO:0000256" key="4">
    <source>
        <dbReference type="ARBA" id="ARBA00022723"/>
    </source>
</evidence>
<evidence type="ECO:0000256" key="2">
    <source>
        <dbReference type="ARBA" id="ARBA00012483"/>
    </source>
</evidence>
<dbReference type="EMBL" id="JBDFQZ010000008">
    <property type="protein sequence ID" value="KAK9698567.1"/>
    <property type="molecule type" value="Genomic_DNA"/>
</dbReference>
<dbReference type="SUPFAM" id="SSF57850">
    <property type="entry name" value="RING/U-box"/>
    <property type="match status" value="1"/>
</dbReference>
<evidence type="ECO:0000256" key="7">
    <source>
        <dbReference type="ARBA" id="ARBA00022833"/>
    </source>
</evidence>
<dbReference type="EC" id="2.3.2.27" evidence="2"/>
<feature type="domain" description="RING-type" evidence="10">
    <location>
        <begin position="158"/>
        <end position="199"/>
    </location>
</feature>
<keyword evidence="7" id="KW-0862">Zinc</keyword>
<name>A0AAW1J5D7_SAPOF</name>
<reference evidence="11" key="1">
    <citation type="submission" date="2024-03" db="EMBL/GenBank/DDBJ databases">
        <title>WGS assembly of Saponaria officinalis var. Norfolk2.</title>
        <authorList>
            <person name="Jenkins J."/>
            <person name="Shu S."/>
            <person name="Grimwood J."/>
            <person name="Barry K."/>
            <person name="Goodstein D."/>
            <person name="Schmutz J."/>
            <person name="Leebens-Mack J."/>
            <person name="Osbourn A."/>
        </authorList>
    </citation>
    <scope>NUCLEOTIDE SEQUENCE [LARGE SCALE GENOMIC DNA]</scope>
    <source>
        <strain evidence="11">JIC</strain>
    </source>
</reference>
<evidence type="ECO:0000256" key="8">
    <source>
        <dbReference type="PROSITE-ProRule" id="PRU00175"/>
    </source>
</evidence>
<dbReference type="GO" id="GO:0008270">
    <property type="term" value="F:zinc ion binding"/>
    <property type="evidence" value="ECO:0007669"/>
    <property type="project" value="UniProtKB-KW"/>
</dbReference>
<comment type="caution">
    <text evidence="11">The sequence shown here is derived from an EMBL/GenBank/DDBJ whole genome shotgun (WGS) entry which is preliminary data.</text>
</comment>
<evidence type="ECO:0000313" key="11">
    <source>
        <dbReference type="EMBL" id="KAK9698567.1"/>
    </source>
</evidence>
<gene>
    <name evidence="11" type="ORF">RND81_08G113500</name>
</gene>
<evidence type="ECO:0000313" key="12">
    <source>
        <dbReference type="Proteomes" id="UP001443914"/>
    </source>
</evidence>
<dbReference type="SMART" id="SM00184">
    <property type="entry name" value="RING"/>
    <property type="match status" value="1"/>
</dbReference>
<dbReference type="CDD" id="cd23116">
    <property type="entry name" value="RING-H2_AIRP1-like"/>
    <property type="match status" value="1"/>
</dbReference>
<dbReference type="PROSITE" id="PS50089">
    <property type="entry name" value="ZF_RING_2"/>
    <property type="match status" value="1"/>
</dbReference>
<evidence type="ECO:0000256" key="1">
    <source>
        <dbReference type="ARBA" id="ARBA00000900"/>
    </source>
</evidence>
<keyword evidence="5 8" id="KW-0863">Zinc-finger</keyword>
<organism evidence="11 12">
    <name type="scientific">Saponaria officinalis</name>
    <name type="common">Common soapwort</name>
    <name type="synonym">Lychnis saponaria</name>
    <dbReference type="NCBI Taxonomy" id="3572"/>
    <lineage>
        <taxon>Eukaryota</taxon>
        <taxon>Viridiplantae</taxon>
        <taxon>Streptophyta</taxon>
        <taxon>Embryophyta</taxon>
        <taxon>Tracheophyta</taxon>
        <taxon>Spermatophyta</taxon>
        <taxon>Magnoliopsida</taxon>
        <taxon>eudicotyledons</taxon>
        <taxon>Gunneridae</taxon>
        <taxon>Pentapetalae</taxon>
        <taxon>Caryophyllales</taxon>
        <taxon>Caryophyllaceae</taxon>
        <taxon>Caryophylleae</taxon>
        <taxon>Saponaria</taxon>
    </lineage>
</organism>
<dbReference type="InterPro" id="IPR013083">
    <property type="entry name" value="Znf_RING/FYVE/PHD"/>
</dbReference>
<feature type="compositionally biased region" description="Polar residues" evidence="9">
    <location>
        <begin position="104"/>
        <end position="117"/>
    </location>
</feature>
<proteinExistence type="predicted"/>
<feature type="region of interest" description="Disordered" evidence="9">
    <location>
        <begin position="30"/>
        <end position="123"/>
    </location>
</feature>
<dbReference type="Proteomes" id="UP001443914">
    <property type="component" value="Unassembled WGS sequence"/>
</dbReference>
<sequence>MGGCCCCWFSSRRSEPARTPTYYYCPRTSEERQPLSANHGVPSGTSGGLLVDTNLDTSDPDTYTSPPAPLPYDSDLGHPLTPRGNKDIHGSKSGTVSEIEHSSSAEGNASPSGNLEMSTKDTDSKADSILELTPSYILEDDLKKPVDTFVPVIEEDDCPICLEEYTEENPKLLTKCEHHFHLCCILEWMERSEACPVCDQEVVIDEVLMGT</sequence>
<feature type="compositionally biased region" description="Polar residues" evidence="9">
    <location>
        <begin position="54"/>
        <end position="65"/>
    </location>
</feature>
<dbReference type="InterPro" id="IPR001841">
    <property type="entry name" value="Znf_RING"/>
</dbReference>
<dbReference type="Pfam" id="PF13639">
    <property type="entry name" value="zf-RING_2"/>
    <property type="match status" value="1"/>
</dbReference>
<dbReference type="PANTHER" id="PTHR46463">
    <property type="entry name" value="ZINC FINGER, RING/FYVE/PHD-TYPE"/>
    <property type="match status" value="1"/>
</dbReference>
<keyword evidence="4" id="KW-0479">Metal-binding</keyword>
<dbReference type="PANTHER" id="PTHR46463:SF44">
    <property type="entry name" value="RING_U-BOX SUPERFAMILY PROTEIN"/>
    <property type="match status" value="1"/>
</dbReference>
<dbReference type="Gene3D" id="3.30.40.10">
    <property type="entry name" value="Zinc/RING finger domain, C3HC4 (zinc finger)"/>
    <property type="match status" value="1"/>
</dbReference>
<evidence type="ECO:0000256" key="9">
    <source>
        <dbReference type="SAM" id="MobiDB-lite"/>
    </source>
</evidence>
<comment type="catalytic activity">
    <reaction evidence="1">
        <text>S-ubiquitinyl-[E2 ubiquitin-conjugating enzyme]-L-cysteine + [acceptor protein]-L-lysine = [E2 ubiquitin-conjugating enzyme]-L-cysteine + N(6)-ubiquitinyl-[acceptor protein]-L-lysine.</text>
        <dbReference type="EC" id="2.3.2.27"/>
    </reaction>
</comment>
<dbReference type="AlphaFoldDB" id="A0AAW1J5D7"/>
<keyword evidence="3" id="KW-0808">Transferase</keyword>
<evidence type="ECO:0000259" key="10">
    <source>
        <dbReference type="PROSITE" id="PS50089"/>
    </source>
</evidence>
<evidence type="ECO:0000256" key="3">
    <source>
        <dbReference type="ARBA" id="ARBA00022679"/>
    </source>
</evidence>
<dbReference type="GO" id="GO:0061630">
    <property type="term" value="F:ubiquitin protein ligase activity"/>
    <property type="evidence" value="ECO:0007669"/>
    <property type="project" value="UniProtKB-EC"/>
</dbReference>
<evidence type="ECO:0000256" key="6">
    <source>
        <dbReference type="ARBA" id="ARBA00022786"/>
    </source>
</evidence>
<dbReference type="GO" id="GO:0005829">
    <property type="term" value="C:cytosol"/>
    <property type="evidence" value="ECO:0007669"/>
    <property type="project" value="TreeGrafter"/>
</dbReference>
<keyword evidence="12" id="KW-1185">Reference proteome</keyword>